<keyword evidence="9" id="KW-0418">Kinase</keyword>
<dbReference type="CDD" id="cd14178">
    <property type="entry name" value="STKc_RSK3_C"/>
    <property type="match status" value="1"/>
</dbReference>
<evidence type="ECO:0000313" key="19">
    <source>
        <dbReference type="Proteomes" id="UP000326458"/>
    </source>
</evidence>
<keyword evidence="4" id="KW-0723">Serine/threonine-protein kinase</keyword>
<comment type="similarity">
    <text evidence="2">Belongs to the protein kinase superfamily. AGC Ser/Thr protein kinase family. S6 kinase subfamily.</text>
</comment>
<dbReference type="EMBL" id="VCEA01000001">
    <property type="protein sequence ID" value="KAB0364568.1"/>
    <property type="molecule type" value="Genomic_DNA"/>
</dbReference>
<dbReference type="SUPFAM" id="SSF56112">
    <property type="entry name" value="Protein kinase-like (PK-like)"/>
    <property type="match status" value="2"/>
</dbReference>
<dbReference type="GO" id="GO:0035556">
    <property type="term" value="P:intracellular signal transduction"/>
    <property type="evidence" value="ECO:0007669"/>
    <property type="project" value="InterPro"/>
</dbReference>
<dbReference type="PANTHER" id="PTHR24351">
    <property type="entry name" value="RIBOSOMAL PROTEIN S6 KINASE"/>
    <property type="match status" value="1"/>
</dbReference>
<dbReference type="Pfam" id="PF00433">
    <property type="entry name" value="Pkinase_C"/>
    <property type="match status" value="1"/>
</dbReference>
<feature type="domain" description="Protein kinase" evidence="16">
    <location>
        <begin position="45"/>
        <end position="304"/>
    </location>
</feature>
<dbReference type="GO" id="GO:0005524">
    <property type="term" value="F:ATP binding"/>
    <property type="evidence" value="ECO:0007669"/>
    <property type="project" value="UniProtKB-UniRule"/>
</dbReference>
<dbReference type="InterPro" id="IPR016239">
    <property type="entry name" value="Ribosomal_S6_kinase_II"/>
</dbReference>
<dbReference type="Gene3D" id="3.30.200.20">
    <property type="entry name" value="Phosphorylase Kinase, domain 1"/>
    <property type="match status" value="2"/>
</dbReference>
<keyword evidence="10 14" id="KW-0067">ATP-binding</keyword>
<dbReference type="Gene3D" id="1.10.510.10">
    <property type="entry name" value="Transferase(Phosphotransferase) domain 1"/>
    <property type="match status" value="2"/>
</dbReference>
<evidence type="ECO:0000256" key="1">
    <source>
        <dbReference type="ARBA" id="ARBA00001946"/>
    </source>
</evidence>
<comment type="catalytic activity">
    <reaction evidence="12">
        <text>L-seryl-[protein] + ATP = O-phospho-L-seryl-[protein] + ADP + H(+)</text>
        <dbReference type="Rhea" id="RHEA:17989"/>
        <dbReference type="Rhea" id="RHEA-COMP:9863"/>
        <dbReference type="Rhea" id="RHEA-COMP:11604"/>
        <dbReference type="ChEBI" id="CHEBI:15378"/>
        <dbReference type="ChEBI" id="CHEBI:29999"/>
        <dbReference type="ChEBI" id="CHEBI:30616"/>
        <dbReference type="ChEBI" id="CHEBI:83421"/>
        <dbReference type="ChEBI" id="CHEBI:456216"/>
        <dbReference type="EC" id="2.7.11.1"/>
    </reaction>
</comment>
<evidence type="ECO:0000256" key="15">
    <source>
        <dbReference type="PROSITE-ProRule" id="PRU10141"/>
    </source>
</evidence>
<feature type="active site" description="Proton acceptor" evidence="13">
    <location>
        <position position="518"/>
    </location>
</feature>
<comment type="caution">
    <text evidence="18">The sequence shown here is derived from an EMBL/GenBank/DDBJ whole genome shotgun (WGS) entry which is preliminary data.</text>
</comment>
<dbReference type="EC" id="2.7.11.1" evidence="3"/>
<keyword evidence="6" id="KW-0808">Transferase</keyword>
<dbReference type="SMART" id="SM00133">
    <property type="entry name" value="S_TK_X"/>
    <property type="match status" value="1"/>
</dbReference>
<evidence type="ECO:0000256" key="8">
    <source>
        <dbReference type="ARBA" id="ARBA00022741"/>
    </source>
</evidence>
<dbReference type="SMART" id="SM00220">
    <property type="entry name" value="S_TKc"/>
    <property type="match status" value="2"/>
</dbReference>
<feature type="active site" description="Proton acceptor" evidence="13">
    <location>
        <position position="170"/>
    </location>
</feature>
<dbReference type="Proteomes" id="UP000326458">
    <property type="component" value="Unassembled WGS sequence"/>
</dbReference>
<keyword evidence="19" id="KW-1185">Reference proteome</keyword>
<reference evidence="18 19" key="1">
    <citation type="submission" date="2019-06" db="EMBL/GenBank/DDBJ databases">
        <title>Discovery of a novel chromosome fission-fusion reversal in muntjac.</title>
        <authorList>
            <person name="Mudd A.B."/>
            <person name="Bredeson J.V."/>
            <person name="Baum R."/>
            <person name="Hockemeyer D."/>
            <person name="Rokhsar D.S."/>
        </authorList>
    </citation>
    <scope>NUCLEOTIDE SEQUENCE [LARGE SCALE GENOMIC DNA]</scope>
    <source>
        <strain evidence="18">UTSW_UCB_Mm</strain>
        <tissue evidence="18">Fibroblast cell line</tissue>
    </source>
</reference>
<feature type="domain" description="Protein kinase" evidence="16">
    <location>
        <begin position="401"/>
        <end position="658"/>
    </location>
</feature>
<dbReference type="Pfam" id="PF00069">
    <property type="entry name" value="Pkinase"/>
    <property type="match status" value="2"/>
</dbReference>
<keyword evidence="7" id="KW-0677">Repeat</keyword>
<evidence type="ECO:0000256" key="11">
    <source>
        <dbReference type="ARBA" id="ARBA00047899"/>
    </source>
</evidence>
<dbReference type="PROSITE" id="PS00108">
    <property type="entry name" value="PROTEIN_KINASE_ST"/>
    <property type="match status" value="2"/>
</dbReference>
<dbReference type="GO" id="GO:0000287">
    <property type="term" value="F:magnesium ion binding"/>
    <property type="evidence" value="ECO:0007669"/>
    <property type="project" value="InterPro"/>
</dbReference>
<dbReference type="FunFam" id="1.10.510.10:FF:000010">
    <property type="entry name" value="Ribosomal protein S6 kinase"/>
    <property type="match status" value="1"/>
</dbReference>
<dbReference type="FunFam" id="3.30.200.20:FF:000013">
    <property type="entry name" value="Ribosomal protein S6 kinase"/>
    <property type="match status" value="1"/>
</dbReference>
<evidence type="ECO:0000256" key="3">
    <source>
        <dbReference type="ARBA" id="ARBA00012513"/>
    </source>
</evidence>
<comment type="cofactor">
    <cofactor evidence="1">
        <name>Mg(2+)</name>
        <dbReference type="ChEBI" id="CHEBI:18420"/>
    </cofactor>
</comment>
<dbReference type="InterPro" id="IPR000961">
    <property type="entry name" value="AGC-kinase_C"/>
</dbReference>
<dbReference type="PROSITE" id="PS00107">
    <property type="entry name" value="PROTEIN_KINASE_ATP"/>
    <property type="match status" value="2"/>
</dbReference>
<feature type="non-terminal residue" evidence="18">
    <location>
        <position position="1"/>
    </location>
</feature>
<protein>
    <recommendedName>
        <fullName evidence="3">non-specific serine/threonine protein kinase</fullName>
        <ecNumber evidence="3">2.7.11.1</ecNumber>
    </recommendedName>
</protein>
<evidence type="ECO:0000313" key="18">
    <source>
        <dbReference type="EMBL" id="KAB0364568.1"/>
    </source>
</evidence>
<feature type="binding site" evidence="14">
    <location>
        <begin position="51"/>
        <end position="59"/>
    </location>
    <ligand>
        <name>ATP</name>
        <dbReference type="ChEBI" id="CHEBI:30616"/>
    </ligand>
</feature>
<evidence type="ECO:0000256" key="2">
    <source>
        <dbReference type="ARBA" id="ARBA00009804"/>
    </source>
</evidence>
<dbReference type="InterPro" id="IPR011009">
    <property type="entry name" value="Kinase-like_dom_sf"/>
</dbReference>
<evidence type="ECO:0000256" key="12">
    <source>
        <dbReference type="ARBA" id="ARBA00048679"/>
    </source>
</evidence>
<evidence type="ECO:0000259" key="17">
    <source>
        <dbReference type="PROSITE" id="PS51285"/>
    </source>
</evidence>
<accession>A0A5N3WUN9</accession>
<evidence type="ECO:0000256" key="9">
    <source>
        <dbReference type="ARBA" id="ARBA00022777"/>
    </source>
</evidence>
<name>A0A5N3WUN9_MUNMU</name>
<dbReference type="InterPro" id="IPR041906">
    <property type="entry name" value="RSK_N"/>
</dbReference>
<dbReference type="InterPro" id="IPR042766">
    <property type="entry name" value="RSK3_STKc"/>
</dbReference>
<evidence type="ECO:0000256" key="14">
    <source>
        <dbReference type="PIRSR" id="PIRSR000606-51"/>
    </source>
</evidence>
<evidence type="ECO:0000256" key="5">
    <source>
        <dbReference type="ARBA" id="ARBA00022553"/>
    </source>
</evidence>
<gene>
    <name evidence="18" type="ORF">FD754_008724</name>
</gene>
<evidence type="ECO:0000256" key="6">
    <source>
        <dbReference type="ARBA" id="ARBA00022679"/>
    </source>
</evidence>
<dbReference type="AlphaFoldDB" id="A0A5N3WUN9"/>
<evidence type="ECO:0000256" key="4">
    <source>
        <dbReference type="ARBA" id="ARBA00022527"/>
    </source>
</evidence>
<dbReference type="InterPro" id="IPR008271">
    <property type="entry name" value="Ser/Thr_kinase_AS"/>
</dbReference>
<dbReference type="CDD" id="cd05582">
    <property type="entry name" value="STKc_RSK_N"/>
    <property type="match status" value="1"/>
</dbReference>
<feature type="domain" description="AGC-kinase C-terminal" evidence="17">
    <location>
        <begin position="305"/>
        <end position="374"/>
    </location>
</feature>
<dbReference type="PROSITE" id="PS50011">
    <property type="entry name" value="PROTEIN_KINASE_DOM"/>
    <property type="match status" value="2"/>
</dbReference>
<dbReference type="InterPro" id="IPR017892">
    <property type="entry name" value="Pkinase_C"/>
</dbReference>
<proteinExistence type="inferred from homology"/>
<dbReference type="InterPro" id="IPR000719">
    <property type="entry name" value="Prot_kinase_dom"/>
</dbReference>
<feature type="binding site" evidence="14 15">
    <location>
        <position position="430"/>
    </location>
    <ligand>
        <name>ATP</name>
        <dbReference type="ChEBI" id="CHEBI:30616"/>
    </ligand>
</feature>
<dbReference type="GO" id="GO:0004711">
    <property type="term" value="F:ribosomal protein S6 kinase activity"/>
    <property type="evidence" value="ECO:0007669"/>
    <property type="project" value="InterPro"/>
</dbReference>
<dbReference type="FunFam" id="1.10.510.10:FF:000041">
    <property type="entry name" value="Ribosomal protein S6 kinase"/>
    <property type="match status" value="1"/>
</dbReference>
<comment type="catalytic activity">
    <reaction evidence="11">
        <text>L-threonyl-[protein] + ATP = O-phospho-L-threonyl-[protein] + ADP + H(+)</text>
        <dbReference type="Rhea" id="RHEA:46608"/>
        <dbReference type="Rhea" id="RHEA-COMP:11060"/>
        <dbReference type="Rhea" id="RHEA-COMP:11605"/>
        <dbReference type="ChEBI" id="CHEBI:15378"/>
        <dbReference type="ChEBI" id="CHEBI:30013"/>
        <dbReference type="ChEBI" id="CHEBI:30616"/>
        <dbReference type="ChEBI" id="CHEBI:61977"/>
        <dbReference type="ChEBI" id="CHEBI:456216"/>
        <dbReference type="EC" id="2.7.11.1"/>
    </reaction>
</comment>
<feature type="binding site" evidence="14 15">
    <location>
        <position position="77"/>
    </location>
    <ligand>
        <name>ATP</name>
        <dbReference type="ChEBI" id="CHEBI:30616"/>
    </ligand>
</feature>
<organism evidence="18 19">
    <name type="scientific">Muntiacus muntjak</name>
    <name type="common">Barking deer</name>
    <name type="synonym">Indian muntjac</name>
    <dbReference type="NCBI Taxonomy" id="9888"/>
    <lineage>
        <taxon>Eukaryota</taxon>
        <taxon>Metazoa</taxon>
        <taxon>Chordata</taxon>
        <taxon>Craniata</taxon>
        <taxon>Vertebrata</taxon>
        <taxon>Euteleostomi</taxon>
        <taxon>Mammalia</taxon>
        <taxon>Eutheria</taxon>
        <taxon>Laurasiatheria</taxon>
        <taxon>Artiodactyla</taxon>
        <taxon>Ruminantia</taxon>
        <taxon>Pecora</taxon>
        <taxon>Cervidae</taxon>
        <taxon>Muntiacinae</taxon>
        <taxon>Muntiacus</taxon>
    </lineage>
</organism>
<dbReference type="PIRSF" id="PIRSF000606">
    <property type="entry name" value="Ribsml_S6_kin_2"/>
    <property type="match status" value="1"/>
</dbReference>
<evidence type="ECO:0000256" key="13">
    <source>
        <dbReference type="PIRSR" id="PIRSR000606-50"/>
    </source>
</evidence>
<dbReference type="FunFam" id="3.30.200.20:FF:000121">
    <property type="entry name" value="Ribosomal protein S6 kinase"/>
    <property type="match status" value="1"/>
</dbReference>
<feature type="binding site" evidence="14">
    <location>
        <begin position="407"/>
        <end position="415"/>
    </location>
    <ligand>
        <name>ATP</name>
        <dbReference type="ChEBI" id="CHEBI:30616"/>
    </ligand>
</feature>
<keyword evidence="8 14" id="KW-0547">Nucleotide-binding</keyword>
<evidence type="ECO:0000256" key="7">
    <source>
        <dbReference type="ARBA" id="ARBA00022737"/>
    </source>
</evidence>
<dbReference type="PROSITE" id="PS51285">
    <property type="entry name" value="AGC_KINASE_CTER"/>
    <property type="match status" value="1"/>
</dbReference>
<dbReference type="InterPro" id="IPR017441">
    <property type="entry name" value="Protein_kinase_ATP_BS"/>
</dbReference>
<keyword evidence="5" id="KW-0597">Phosphoprotein</keyword>
<evidence type="ECO:0000256" key="10">
    <source>
        <dbReference type="ARBA" id="ARBA00022840"/>
    </source>
</evidence>
<sequence>YNTTLRRKETIKGSQTESLEEGIVKEIDISHHVKAGFEKADPSQFELLKVLGQGSYGKVFLVRKVKGSDAGQLYAMKVLKKATLKVRDRVRSKMERDILAEVNHPFIVKLHYAFQTEGKLYLILDFLRGGDLFTRLSKEVMFTEEDVKFYLAELALALDHLHGLGIIYRDLKPENILLDEEGHIKITDFGLSKEAIDHDKRAYSFCGTIEYMAPEVVNRRGHTQSADWWSFGVLMFEMLTGSLPFQGKDRKETMALILKAKLGMPQFLSVEAQSLLRALFKRNPCNRLGAGLDGVEEIKRHPFFVTIDWNKLYRKEIKPPFKPAVGRPEDTFHFDPEFTARTPTDSPGVPPSANAHHLFRGFSFVASTLVQEPSQQDLHKATVHPIVQQLHGNNIHFTDGYDIKEDIGVGSYSVCKRCVHKATDAEYAVKIIDKSKRDPSEEIEILLRYGQHPNIITLKDVYDDGKFVYLVMELMRGGELLDRILRQRYFSEREASAVLCAIAKTMDYLHSQGVVHRDLKPSNILYMDESGNPESIRICDFGFAKQLRAENGLLMTPCYTANFVAPEVLKRQGYDAACDIWSLGILLYTMLAGFTPFANGPDDTPDDILARIGSGKYALSGGNWDSISDAAKDVVSKMLHVDPQQRLTAVQVLKHPWIVNREHLSPNQLSRQDVHLVKGAMAATYFALNRAPQAPRLEPVLSSNLAQRRGMKRLTSTRL</sequence>
<evidence type="ECO:0000259" key="16">
    <source>
        <dbReference type="PROSITE" id="PS50011"/>
    </source>
</evidence>